<accession>A0A4Y2DNH0</accession>
<reference evidence="2 3" key="1">
    <citation type="journal article" date="2019" name="Sci. Rep.">
        <title>Orb-weaving spider Araneus ventricosus genome elucidates the spidroin gene catalogue.</title>
        <authorList>
            <person name="Kono N."/>
            <person name="Nakamura H."/>
            <person name="Ohtoshi R."/>
            <person name="Moran D.A.P."/>
            <person name="Shinohara A."/>
            <person name="Yoshida Y."/>
            <person name="Fujiwara M."/>
            <person name="Mori M."/>
            <person name="Tomita M."/>
            <person name="Arakawa K."/>
        </authorList>
    </citation>
    <scope>NUCLEOTIDE SEQUENCE [LARGE SCALE GENOMIC DNA]</scope>
</reference>
<evidence type="ECO:0000313" key="2">
    <source>
        <dbReference type="EMBL" id="GBM17729.1"/>
    </source>
</evidence>
<evidence type="ECO:0000256" key="1">
    <source>
        <dbReference type="SAM" id="MobiDB-lite"/>
    </source>
</evidence>
<feature type="region of interest" description="Disordered" evidence="1">
    <location>
        <begin position="71"/>
        <end position="94"/>
    </location>
</feature>
<proteinExistence type="predicted"/>
<dbReference type="EMBL" id="BGPR01000393">
    <property type="protein sequence ID" value="GBM17729.1"/>
    <property type="molecule type" value="Genomic_DNA"/>
</dbReference>
<evidence type="ECO:0000313" key="3">
    <source>
        <dbReference type="Proteomes" id="UP000499080"/>
    </source>
</evidence>
<dbReference type="AlphaFoldDB" id="A0A4Y2DNH0"/>
<organism evidence="2 3">
    <name type="scientific">Araneus ventricosus</name>
    <name type="common">Orbweaver spider</name>
    <name type="synonym">Epeira ventricosa</name>
    <dbReference type="NCBI Taxonomy" id="182803"/>
    <lineage>
        <taxon>Eukaryota</taxon>
        <taxon>Metazoa</taxon>
        <taxon>Ecdysozoa</taxon>
        <taxon>Arthropoda</taxon>
        <taxon>Chelicerata</taxon>
        <taxon>Arachnida</taxon>
        <taxon>Araneae</taxon>
        <taxon>Araneomorphae</taxon>
        <taxon>Entelegynae</taxon>
        <taxon>Araneoidea</taxon>
        <taxon>Araneidae</taxon>
        <taxon>Araneus</taxon>
    </lineage>
</organism>
<sequence length="144" mass="16176">MILEYMQFLEDQRSCGKMELGGLDKTHFGKVMRKLAYNEKEIGRAAMEKRRQEKVSAKINISTCLELDEVGSLDSSDSDSLDADADTEPYSIEDPDFVFPSTSSGVTVSTRLHSKNPSPSIALKLPRNLLQAKSYQTWETGLFY</sequence>
<name>A0A4Y2DNH0_ARAVE</name>
<dbReference type="Proteomes" id="UP000499080">
    <property type="component" value="Unassembled WGS sequence"/>
</dbReference>
<gene>
    <name evidence="2" type="ORF">AVEN_56042_1</name>
</gene>
<keyword evidence="3" id="KW-1185">Reference proteome</keyword>
<comment type="caution">
    <text evidence="2">The sequence shown here is derived from an EMBL/GenBank/DDBJ whole genome shotgun (WGS) entry which is preliminary data.</text>
</comment>
<protein>
    <submittedName>
        <fullName evidence="2">Uncharacterized protein</fullName>
    </submittedName>
</protein>